<gene>
    <name evidence="1" type="ORF">J4P68_0011175</name>
</gene>
<sequence>MFVAATFVIACQTITQRSDAFELAGAWAAKADQCSKVFARKGRANQVDFTNFSGAYGGGFLVEANRLRSKFETCTIRARKDDGESINLVVACANGVMLSNIQFFLKVIDDDTVARLFPGVDGMDTNYHRCKI</sequence>
<proteinExistence type="predicted"/>
<keyword evidence="2" id="KW-1185">Reference proteome</keyword>
<reference evidence="1 2" key="1">
    <citation type="journal article" date="2021" name="Int. J. Syst. Evol. Microbiol.">
        <title>Bradyrhizobium septentrionale sp. nov. (sv. septentrionale) and Bradyrhizobium quebecense sp. nov. (sv. septentrionale) associated with legumes native to Canada possess rearranged symbiosis genes and numerous insertion sequences.</title>
        <authorList>
            <person name="Bromfield E.S.P."/>
            <person name="Cloutier S."/>
        </authorList>
    </citation>
    <scope>NUCLEOTIDE SEQUENCE [LARGE SCALE GENOMIC DNA]</scope>
    <source>
        <strain evidence="1 2">12S5</strain>
    </source>
</reference>
<accession>A0ACD3VFU4</accession>
<evidence type="ECO:0000313" key="2">
    <source>
        <dbReference type="Proteomes" id="UP000692816"/>
    </source>
</evidence>
<dbReference type="EMBL" id="CP088282">
    <property type="protein sequence ID" value="UGY05256.1"/>
    <property type="molecule type" value="Genomic_DNA"/>
</dbReference>
<name>A0ACD3VFU4_9BRAD</name>
<dbReference type="Proteomes" id="UP000692816">
    <property type="component" value="Chromosome"/>
</dbReference>
<organism evidence="1 2">
    <name type="scientific">Bradyrhizobium quebecense</name>
    <dbReference type="NCBI Taxonomy" id="2748629"/>
    <lineage>
        <taxon>Bacteria</taxon>
        <taxon>Pseudomonadati</taxon>
        <taxon>Pseudomonadota</taxon>
        <taxon>Alphaproteobacteria</taxon>
        <taxon>Hyphomicrobiales</taxon>
        <taxon>Nitrobacteraceae</taxon>
        <taxon>Bradyrhizobium</taxon>
    </lineage>
</organism>
<evidence type="ECO:0000313" key="1">
    <source>
        <dbReference type="EMBL" id="UGY05256.1"/>
    </source>
</evidence>
<protein>
    <submittedName>
        <fullName evidence="1">Uncharacterized protein</fullName>
    </submittedName>
</protein>